<feature type="transmembrane region" description="Helical" evidence="26">
    <location>
        <begin position="160"/>
        <end position="181"/>
    </location>
</feature>
<evidence type="ECO:0000256" key="13">
    <source>
        <dbReference type="ARBA" id="ARBA00023065"/>
    </source>
</evidence>
<accession>A0AAT9UV82</accession>
<feature type="domain" description="Ig-like" evidence="28">
    <location>
        <begin position="24"/>
        <end position="125"/>
    </location>
</feature>
<comment type="similarity">
    <text evidence="21">Belongs to the sodium channel auxiliary subunit SCN1B (TC 8.A.17) family.</text>
</comment>
<organism evidence="29">
    <name type="scientific">Ginglymostoma cirratum</name>
    <name type="common">Nurse shark</name>
    <name type="synonym">Squalus cirratus</name>
    <dbReference type="NCBI Taxonomy" id="7801"/>
    <lineage>
        <taxon>Eukaryota</taxon>
        <taxon>Metazoa</taxon>
        <taxon>Chordata</taxon>
        <taxon>Craniata</taxon>
        <taxon>Vertebrata</taxon>
        <taxon>Chondrichthyes</taxon>
        <taxon>Elasmobranchii</taxon>
        <taxon>Galeomorphii</taxon>
        <taxon>Galeoidea</taxon>
        <taxon>Orectolobiformes</taxon>
        <taxon>Ginglymostomatidae</taxon>
        <taxon>Ginglymostoma</taxon>
    </lineage>
</organism>
<dbReference type="InterPro" id="IPR036179">
    <property type="entry name" value="Ig-like_dom_sf"/>
</dbReference>
<evidence type="ECO:0000256" key="25">
    <source>
        <dbReference type="ARBA" id="ARBA00049669"/>
    </source>
</evidence>
<keyword evidence="5" id="KW-0813">Transport</keyword>
<dbReference type="GO" id="GO:0086002">
    <property type="term" value="P:cardiac muscle cell action potential involved in contraction"/>
    <property type="evidence" value="ECO:0007669"/>
    <property type="project" value="TreeGrafter"/>
</dbReference>
<gene>
    <name evidence="29" type="primary">SCN1B</name>
</gene>
<evidence type="ECO:0000313" key="29">
    <source>
        <dbReference type="EMBL" id="WIV81744.1"/>
    </source>
</evidence>
<evidence type="ECO:0000256" key="4">
    <source>
        <dbReference type="ARBA" id="ARBA00010404"/>
    </source>
</evidence>
<keyword evidence="6" id="KW-0894">Sodium channel</keyword>
<keyword evidence="8 26" id="KW-0812">Transmembrane</keyword>
<evidence type="ECO:0000256" key="27">
    <source>
        <dbReference type="SAM" id="SignalP"/>
    </source>
</evidence>
<keyword evidence="13" id="KW-0406">Ion transport</keyword>
<sequence length="224" mass="25715">MMELMKRGLLYAALCLVWADCSNPGCVEVDSDTEAVKDHPMKLRCISCKKRGETEAMTVTEWVFRPQQNKTFYKIYEYAYPDVAIAYGDFENRIEWSGSKETSDIQEATITVHNVSFSDAGTYRCFFNRTFSYRNGDFIFFTQTNKTIELDVVAKENRKLASIIGEIMMYFLNVVLTLWLFAEMFYCYKKIAAAGEEAIQENASDYLAITSESKENCTGVQVEE</sequence>
<dbReference type="GO" id="GO:0005272">
    <property type="term" value="F:sodium channel activity"/>
    <property type="evidence" value="ECO:0007669"/>
    <property type="project" value="UniProtKB-KW"/>
</dbReference>
<evidence type="ECO:0000256" key="3">
    <source>
        <dbReference type="ARBA" id="ARBA00004489"/>
    </source>
</evidence>
<dbReference type="InterPro" id="IPR007110">
    <property type="entry name" value="Ig-like_dom"/>
</dbReference>
<keyword evidence="11 26" id="KW-1133">Transmembrane helix</keyword>
<dbReference type="FunFam" id="2.60.40.10:FF:000375">
    <property type="entry name" value="Sodium channel beta 1 subunit"/>
    <property type="match status" value="1"/>
</dbReference>
<dbReference type="GO" id="GO:0043204">
    <property type="term" value="C:perikaryon"/>
    <property type="evidence" value="ECO:0007669"/>
    <property type="project" value="UniProtKB-SubCell"/>
</dbReference>
<comment type="subcellular location">
    <subcellularLocation>
        <location evidence="1">Cell membrane</location>
        <topology evidence="1">Single-pass type I membrane protein</topology>
    </subcellularLocation>
    <subcellularLocation>
        <location evidence="3">Cell projection</location>
        <location evidence="3">Axon</location>
    </subcellularLocation>
    <subcellularLocation>
        <location evidence="2">Perikaryon</location>
    </subcellularLocation>
</comment>
<evidence type="ECO:0000256" key="10">
    <source>
        <dbReference type="ARBA" id="ARBA00022882"/>
    </source>
</evidence>
<evidence type="ECO:0000256" key="15">
    <source>
        <dbReference type="ARBA" id="ARBA00023157"/>
    </source>
</evidence>
<keyword evidence="16" id="KW-0325">Glycoprotein</keyword>
<comment type="similarity">
    <text evidence="4">Belongs to the sodium channel auxiliary subunit SCN3B (TC 8.A.17) family.</text>
</comment>
<keyword evidence="19" id="KW-0407">Ion channel</keyword>
<feature type="chain" id="PRO_5043849088" description="Sodium channel regulatory subunit beta-1" evidence="27">
    <location>
        <begin position="20"/>
        <end position="224"/>
    </location>
</feature>
<evidence type="ECO:0000256" key="6">
    <source>
        <dbReference type="ARBA" id="ARBA00022461"/>
    </source>
</evidence>
<evidence type="ECO:0000256" key="11">
    <source>
        <dbReference type="ARBA" id="ARBA00022989"/>
    </source>
</evidence>
<dbReference type="EMBL" id="OR130456">
    <property type="protein sequence ID" value="WIV81744.1"/>
    <property type="molecule type" value="mRNA"/>
</dbReference>
<dbReference type="GO" id="GO:0030424">
    <property type="term" value="C:axon"/>
    <property type="evidence" value="ECO:0007669"/>
    <property type="project" value="UniProtKB-SubCell"/>
</dbReference>
<keyword evidence="12" id="KW-0915">Sodium</keyword>
<proteinExistence type="evidence at transcript level"/>
<evidence type="ECO:0000256" key="7">
    <source>
        <dbReference type="ARBA" id="ARBA00022475"/>
    </source>
</evidence>
<keyword evidence="18" id="KW-0966">Cell projection</keyword>
<dbReference type="InterPro" id="IPR027098">
    <property type="entry name" value="Na_channel_b1/b3"/>
</dbReference>
<keyword evidence="15" id="KW-1015">Disulfide bond</keyword>
<evidence type="ECO:0000256" key="23">
    <source>
        <dbReference type="ARBA" id="ARBA00045714"/>
    </source>
</evidence>
<reference evidence="29" key="1">
    <citation type="submission" date="2023-06" db="EMBL/GenBank/DDBJ databases">
        <title>Genomic View of the Origins of Cell-Mediated Immunity.</title>
        <authorList>
            <person name="Janes M.E."/>
            <person name="Kinlein A."/>
            <person name="Flajnik M.F."/>
            <person name="Du Pasquier L."/>
            <person name="Ohta Y."/>
        </authorList>
    </citation>
    <scope>NUCLEOTIDE SEQUENCE</scope>
    <source>
        <tissue evidence="29">Spleen</tissue>
    </source>
</reference>
<name>A0AAT9UV82_GINCI</name>
<dbReference type="Pfam" id="PF07686">
    <property type="entry name" value="V-set"/>
    <property type="match status" value="1"/>
</dbReference>
<evidence type="ECO:0000256" key="2">
    <source>
        <dbReference type="ARBA" id="ARBA00004484"/>
    </source>
</evidence>
<dbReference type="GO" id="GO:0001518">
    <property type="term" value="C:voltage-gated sodium channel complex"/>
    <property type="evidence" value="ECO:0007669"/>
    <property type="project" value="InterPro"/>
</dbReference>
<feature type="signal peptide" evidence="27">
    <location>
        <begin position="1"/>
        <end position="19"/>
    </location>
</feature>
<evidence type="ECO:0000256" key="19">
    <source>
        <dbReference type="ARBA" id="ARBA00023303"/>
    </source>
</evidence>
<dbReference type="Gene3D" id="2.60.40.10">
    <property type="entry name" value="Immunoglobulins"/>
    <property type="match status" value="1"/>
</dbReference>
<evidence type="ECO:0000256" key="16">
    <source>
        <dbReference type="ARBA" id="ARBA00023180"/>
    </source>
</evidence>
<comment type="subunit">
    <text evidence="25">A voltage-gated sodium (Nav) channel consists of an ion-conducting pore-forming alpha subunit functional on its own that is regulated by one or more beta subunits. Forms homodimers and homotrimers. SCN3B is non-covalently associated with alpha subunits and induces the formation of alpha subunit oligomers, including trimers. Interacts with SCN5A/Nav1.5; regulatory subunit of SCN5A/Nav1.5. Interacts with SCN7A/Nav2.1; probable regulatory subunit of SCN7A/Nav2.1. Interacts with SCN10A; regulatory subunit of SCN10A/Nav1.8. Interacts with NFASC; probably involved in targeting the sodium channels to the nodes of Ranvier.</text>
</comment>
<evidence type="ECO:0000256" key="21">
    <source>
        <dbReference type="ARBA" id="ARBA00024210"/>
    </source>
</evidence>
<dbReference type="PANTHER" id="PTHR10546">
    <property type="entry name" value="SODIUM CHANNEL SUBUNIT BETA-1 AND 3"/>
    <property type="match status" value="1"/>
</dbReference>
<evidence type="ECO:0000256" key="24">
    <source>
        <dbReference type="ARBA" id="ARBA00047180"/>
    </source>
</evidence>
<dbReference type="SUPFAM" id="SSF48726">
    <property type="entry name" value="Immunoglobulin"/>
    <property type="match status" value="1"/>
</dbReference>
<evidence type="ECO:0000256" key="12">
    <source>
        <dbReference type="ARBA" id="ARBA00023053"/>
    </source>
</evidence>
<dbReference type="GO" id="GO:0019871">
    <property type="term" value="F:sodium channel inhibitor activity"/>
    <property type="evidence" value="ECO:0007669"/>
    <property type="project" value="TreeGrafter"/>
</dbReference>
<keyword evidence="20" id="KW-0393">Immunoglobulin domain</keyword>
<evidence type="ECO:0000256" key="26">
    <source>
        <dbReference type="SAM" id="Phobius"/>
    </source>
</evidence>
<evidence type="ECO:0000259" key="28">
    <source>
        <dbReference type="PROSITE" id="PS50835"/>
    </source>
</evidence>
<evidence type="ECO:0000256" key="1">
    <source>
        <dbReference type="ARBA" id="ARBA00004251"/>
    </source>
</evidence>
<evidence type="ECO:0000256" key="14">
    <source>
        <dbReference type="ARBA" id="ARBA00023136"/>
    </source>
</evidence>
<dbReference type="GO" id="GO:0086091">
    <property type="term" value="P:regulation of heart rate by cardiac conduction"/>
    <property type="evidence" value="ECO:0007669"/>
    <property type="project" value="TreeGrafter"/>
</dbReference>
<evidence type="ECO:0000256" key="17">
    <source>
        <dbReference type="ARBA" id="ARBA00023201"/>
    </source>
</evidence>
<protein>
    <recommendedName>
        <fullName evidence="24">Sodium channel regulatory subunit beta-1</fullName>
    </recommendedName>
    <alternativeName>
        <fullName evidence="22">Sodium channel regulatory subunit beta-3</fullName>
    </alternativeName>
</protein>
<comment type="function">
    <text evidence="23">Regulatory subunit of multiple voltage-gated sodium (Nav) channels directly mediating the depolarization of excitable membranes. Navs, also called VGSCs (voltage-gated sodium channels) or VDSCs (voltage-dependent sodium channels), operate by switching between closed and open conformations depending on the voltage difference across the membrane. In the open conformation they allow Na(+) ions to selectively pass through the pore, along their electrochemical gradient. The influx of Na+ ions provokes membrane depolarization, initiating the propagation of electrical signals throughout cells and tissues. The accessory beta subunits participate in localization and functional modulation of the Nav channels. Modulates the activity of SCN1A/Nav1.1, SCN2A/Nav1.2, SCN3A/Nav1.3, SCN4A/Nav1.4, SCN5A/Nav1.5, SCN8A/Nav1.6, SCN9A/Nav1.7 and SCN10A/Nav1.8.</text>
</comment>
<evidence type="ECO:0000256" key="9">
    <source>
        <dbReference type="ARBA" id="ARBA00022729"/>
    </source>
</evidence>
<dbReference type="PANTHER" id="PTHR10546:SF2">
    <property type="entry name" value="SODIUM CHANNEL SUBUNIT BETA-1"/>
    <property type="match status" value="1"/>
</dbReference>
<evidence type="ECO:0000256" key="5">
    <source>
        <dbReference type="ARBA" id="ARBA00022448"/>
    </source>
</evidence>
<evidence type="ECO:0000256" key="18">
    <source>
        <dbReference type="ARBA" id="ARBA00023273"/>
    </source>
</evidence>
<keyword evidence="10" id="KW-0851">Voltage-gated channel</keyword>
<dbReference type="AlphaFoldDB" id="A0AAT9UV82"/>
<dbReference type="InterPro" id="IPR013106">
    <property type="entry name" value="Ig_V-set"/>
</dbReference>
<evidence type="ECO:0000256" key="8">
    <source>
        <dbReference type="ARBA" id="ARBA00022692"/>
    </source>
</evidence>
<evidence type="ECO:0000256" key="22">
    <source>
        <dbReference type="ARBA" id="ARBA00044530"/>
    </source>
</evidence>
<dbReference type="PROSITE" id="PS50835">
    <property type="entry name" value="IG_LIKE"/>
    <property type="match status" value="1"/>
</dbReference>
<dbReference type="GO" id="GO:0044325">
    <property type="term" value="F:transmembrane transporter binding"/>
    <property type="evidence" value="ECO:0007669"/>
    <property type="project" value="TreeGrafter"/>
</dbReference>
<keyword evidence="9 27" id="KW-0732">Signal</keyword>
<keyword evidence="7" id="KW-1003">Cell membrane</keyword>
<evidence type="ECO:0000256" key="20">
    <source>
        <dbReference type="ARBA" id="ARBA00023319"/>
    </source>
</evidence>
<dbReference type="InterPro" id="IPR013783">
    <property type="entry name" value="Ig-like_fold"/>
</dbReference>
<keyword evidence="14 26" id="KW-0472">Membrane</keyword>
<keyword evidence="17" id="KW-0739">Sodium transport</keyword>